<sequence>MKNKFDMKLVEFNGKPLYDLPEDKTEGGKHTKRVQRKVMTLGGAAVNALLAAVRGEVISGEEKLDRYELAKRIYEAKKSEIEVTVEQIVLIKKCINIVYGPLVYGQCCHMLEGNE</sequence>
<evidence type="ECO:0000313" key="1">
    <source>
        <dbReference type="EMBL" id="KKL09636.1"/>
    </source>
</evidence>
<name>A0A0F9CVF3_9ZZZZ</name>
<accession>A0A0F9CVF3</accession>
<comment type="caution">
    <text evidence="1">The sequence shown here is derived from an EMBL/GenBank/DDBJ whole genome shotgun (WGS) entry which is preliminary data.</text>
</comment>
<reference evidence="1" key="1">
    <citation type="journal article" date="2015" name="Nature">
        <title>Complex archaea that bridge the gap between prokaryotes and eukaryotes.</title>
        <authorList>
            <person name="Spang A."/>
            <person name="Saw J.H."/>
            <person name="Jorgensen S.L."/>
            <person name="Zaremba-Niedzwiedzka K."/>
            <person name="Martijn J."/>
            <person name="Lind A.E."/>
            <person name="van Eijk R."/>
            <person name="Schleper C."/>
            <person name="Guy L."/>
            <person name="Ettema T.J."/>
        </authorList>
    </citation>
    <scope>NUCLEOTIDE SEQUENCE</scope>
</reference>
<protein>
    <submittedName>
        <fullName evidence="1">Uncharacterized protein</fullName>
    </submittedName>
</protein>
<dbReference type="AlphaFoldDB" id="A0A0F9CVF3"/>
<dbReference type="EMBL" id="LAZR01042392">
    <property type="protein sequence ID" value="KKL09636.1"/>
    <property type="molecule type" value="Genomic_DNA"/>
</dbReference>
<proteinExistence type="predicted"/>
<gene>
    <name evidence="1" type="ORF">LCGC14_2563890</name>
</gene>
<organism evidence="1">
    <name type="scientific">marine sediment metagenome</name>
    <dbReference type="NCBI Taxonomy" id="412755"/>
    <lineage>
        <taxon>unclassified sequences</taxon>
        <taxon>metagenomes</taxon>
        <taxon>ecological metagenomes</taxon>
    </lineage>
</organism>